<comment type="caution">
    <text evidence="2">The sequence shown here is derived from an EMBL/GenBank/DDBJ whole genome shotgun (WGS) entry which is preliminary data.</text>
</comment>
<sequence length="75" mass="8295">MVLDVRSEIDSLLCSQGNGEAGTFLGNPDIRVPDRTEREDGLCLRGKEDEQNAEKAERRETDGAEGTGTAWFPRK</sequence>
<dbReference type="Proteomes" id="UP001066276">
    <property type="component" value="Chromosome 3_2"/>
</dbReference>
<feature type="compositionally biased region" description="Basic and acidic residues" evidence="1">
    <location>
        <begin position="31"/>
        <end position="62"/>
    </location>
</feature>
<name>A0AAV7TW97_PLEWA</name>
<reference evidence="2" key="1">
    <citation type="journal article" date="2022" name="bioRxiv">
        <title>Sequencing and chromosome-scale assembly of the giantPleurodeles waltlgenome.</title>
        <authorList>
            <person name="Brown T."/>
            <person name="Elewa A."/>
            <person name="Iarovenko S."/>
            <person name="Subramanian E."/>
            <person name="Araus A.J."/>
            <person name="Petzold A."/>
            <person name="Susuki M."/>
            <person name="Suzuki K.-i.T."/>
            <person name="Hayashi T."/>
            <person name="Toyoda A."/>
            <person name="Oliveira C."/>
            <person name="Osipova E."/>
            <person name="Leigh N.D."/>
            <person name="Simon A."/>
            <person name="Yun M.H."/>
        </authorList>
    </citation>
    <scope>NUCLEOTIDE SEQUENCE</scope>
    <source>
        <strain evidence="2">20211129_DDA</strain>
        <tissue evidence="2">Liver</tissue>
    </source>
</reference>
<dbReference type="AlphaFoldDB" id="A0AAV7TW97"/>
<dbReference type="EMBL" id="JANPWB010000006">
    <property type="protein sequence ID" value="KAJ1180510.1"/>
    <property type="molecule type" value="Genomic_DNA"/>
</dbReference>
<organism evidence="2 3">
    <name type="scientific">Pleurodeles waltl</name>
    <name type="common">Iberian ribbed newt</name>
    <dbReference type="NCBI Taxonomy" id="8319"/>
    <lineage>
        <taxon>Eukaryota</taxon>
        <taxon>Metazoa</taxon>
        <taxon>Chordata</taxon>
        <taxon>Craniata</taxon>
        <taxon>Vertebrata</taxon>
        <taxon>Euteleostomi</taxon>
        <taxon>Amphibia</taxon>
        <taxon>Batrachia</taxon>
        <taxon>Caudata</taxon>
        <taxon>Salamandroidea</taxon>
        <taxon>Salamandridae</taxon>
        <taxon>Pleurodelinae</taxon>
        <taxon>Pleurodeles</taxon>
    </lineage>
</organism>
<evidence type="ECO:0000313" key="2">
    <source>
        <dbReference type="EMBL" id="KAJ1180510.1"/>
    </source>
</evidence>
<evidence type="ECO:0000313" key="3">
    <source>
        <dbReference type="Proteomes" id="UP001066276"/>
    </source>
</evidence>
<accession>A0AAV7TW97</accession>
<gene>
    <name evidence="2" type="ORF">NDU88_005731</name>
</gene>
<protein>
    <submittedName>
        <fullName evidence="2">Uncharacterized protein</fullName>
    </submittedName>
</protein>
<proteinExistence type="predicted"/>
<keyword evidence="3" id="KW-1185">Reference proteome</keyword>
<feature type="region of interest" description="Disordered" evidence="1">
    <location>
        <begin position="17"/>
        <end position="75"/>
    </location>
</feature>
<evidence type="ECO:0000256" key="1">
    <source>
        <dbReference type="SAM" id="MobiDB-lite"/>
    </source>
</evidence>